<keyword evidence="11" id="KW-1185">Reference proteome</keyword>
<evidence type="ECO:0000313" key="10">
    <source>
        <dbReference type="EMBL" id="THD09417.1"/>
    </source>
</evidence>
<evidence type="ECO:0000256" key="8">
    <source>
        <dbReference type="HAMAP-Rule" id="MF_00197"/>
    </source>
</evidence>
<feature type="active site" description="Proton donor" evidence="8">
    <location>
        <position position="75"/>
    </location>
</feature>
<comment type="subcellular location">
    <subcellularLocation>
        <location evidence="8">Cytoplasm</location>
    </subcellularLocation>
</comment>
<proteinExistence type="inferred from homology"/>
<dbReference type="OrthoDB" id="9805408at2"/>
<reference evidence="10 11" key="1">
    <citation type="submission" date="2017-02" db="EMBL/GenBank/DDBJ databases">
        <title>Whole genome sequencing of Metallibacterium scheffleri DSM 24874 (T).</title>
        <authorList>
            <person name="Kumar S."/>
            <person name="Patil P."/>
            <person name="Patil P.B."/>
        </authorList>
    </citation>
    <scope>NUCLEOTIDE SEQUENCE [LARGE SCALE GENOMIC DNA]</scope>
    <source>
        <strain evidence="10 11">DSM 24874</strain>
    </source>
</reference>
<dbReference type="GO" id="GO:0005829">
    <property type="term" value="C:cytosol"/>
    <property type="evidence" value="ECO:0007669"/>
    <property type="project" value="TreeGrafter"/>
</dbReference>
<comment type="function">
    <text evidence="8">Catalyzes the stereoinversion of LL-2,6-diaminopimelate (L,L-DAP) to meso-diaminopimelate (meso-DAP), a precursor of L-lysine and an essential component of the bacterial peptidoglycan.</text>
</comment>
<dbReference type="InterPro" id="IPR001653">
    <property type="entry name" value="DAP_epimerase_DapF"/>
</dbReference>
<dbReference type="GO" id="GO:0009089">
    <property type="term" value="P:lysine biosynthetic process via diaminopimelate"/>
    <property type="evidence" value="ECO:0007669"/>
    <property type="project" value="UniProtKB-UniRule"/>
</dbReference>
<feature type="binding site" evidence="8">
    <location>
        <position position="160"/>
    </location>
    <ligand>
        <name>substrate</name>
    </ligand>
</feature>
<keyword evidence="5 8" id="KW-0457">Lysine biosynthesis</keyword>
<dbReference type="PROSITE" id="PS01326">
    <property type="entry name" value="DAP_EPIMERASE"/>
    <property type="match status" value="1"/>
</dbReference>
<dbReference type="InterPro" id="IPR018510">
    <property type="entry name" value="DAP_epimerase_AS"/>
</dbReference>
<dbReference type="Gene3D" id="3.10.310.10">
    <property type="entry name" value="Diaminopimelate Epimerase, Chain A, domain 1"/>
    <property type="match status" value="2"/>
</dbReference>
<feature type="active site" description="Proton acceptor" evidence="8">
    <location>
        <position position="220"/>
    </location>
</feature>
<evidence type="ECO:0000256" key="6">
    <source>
        <dbReference type="ARBA" id="ARBA00023235"/>
    </source>
</evidence>
<comment type="subunit">
    <text evidence="8">Homodimer.</text>
</comment>
<comment type="pathway">
    <text evidence="1 8">Amino-acid biosynthesis; L-lysine biosynthesis via DAP pathway; DL-2,6-diaminopimelate from LL-2,6-diaminopimelate: step 1/1.</text>
</comment>
<dbReference type="PANTHER" id="PTHR31689">
    <property type="entry name" value="DIAMINOPIMELATE EPIMERASE, CHLOROPLASTIC"/>
    <property type="match status" value="1"/>
</dbReference>
<comment type="caution">
    <text evidence="10">The sequence shown here is derived from an EMBL/GenBank/DDBJ whole genome shotgun (WGS) entry which is preliminary data.</text>
</comment>
<dbReference type="Pfam" id="PF01678">
    <property type="entry name" value="DAP_epimerase"/>
    <property type="match status" value="2"/>
</dbReference>
<dbReference type="GO" id="GO:0008837">
    <property type="term" value="F:diaminopimelate epimerase activity"/>
    <property type="evidence" value="ECO:0007669"/>
    <property type="project" value="UniProtKB-UniRule"/>
</dbReference>
<comment type="catalytic activity">
    <reaction evidence="7 8">
        <text>(2S,6S)-2,6-diaminopimelate = meso-2,6-diaminopimelate</text>
        <dbReference type="Rhea" id="RHEA:15393"/>
        <dbReference type="ChEBI" id="CHEBI:57609"/>
        <dbReference type="ChEBI" id="CHEBI:57791"/>
        <dbReference type="EC" id="5.1.1.7"/>
    </reaction>
</comment>
<dbReference type="EMBL" id="MWQO01000039">
    <property type="protein sequence ID" value="THD09417.1"/>
    <property type="molecule type" value="Genomic_DNA"/>
</dbReference>
<keyword evidence="6 8" id="KW-0413">Isomerase</keyword>
<dbReference type="HAMAP" id="MF_00197">
    <property type="entry name" value="DAP_epimerase"/>
    <property type="match status" value="1"/>
</dbReference>
<feature type="binding site" evidence="8">
    <location>
        <position position="66"/>
    </location>
    <ligand>
        <name>substrate</name>
    </ligand>
</feature>
<dbReference type="UniPathway" id="UPA00034">
    <property type="reaction ID" value="UER00025"/>
</dbReference>
<protein>
    <recommendedName>
        <fullName evidence="3 8">Diaminopimelate epimerase</fullName>
        <shortName evidence="8">DAP epimerase</shortName>
        <ecNumber evidence="3 8">5.1.1.7</ecNumber>
    </recommendedName>
    <alternativeName>
        <fullName evidence="8">PLP-independent amino acid racemase</fullName>
    </alternativeName>
</protein>
<evidence type="ECO:0000256" key="3">
    <source>
        <dbReference type="ARBA" id="ARBA00013080"/>
    </source>
</evidence>
<evidence type="ECO:0000256" key="7">
    <source>
        <dbReference type="ARBA" id="ARBA00051712"/>
    </source>
</evidence>
<feature type="site" description="Important for dimerization" evidence="8">
    <location>
        <position position="271"/>
    </location>
</feature>
<keyword evidence="4 8" id="KW-0028">Amino-acid biosynthesis</keyword>
<evidence type="ECO:0000256" key="2">
    <source>
        <dbReference type="ARBA" id="ARBA00010219"/>
    </source>
</evidence>
<evidence type="ECO:0000313" key="11">
    <source>
        <dbReference type="Proteomes" id="UP000307749"/>
    </source>
</evidence>
<organism evidence="10 11">
    <name type="scientific">Metallibacterium scheffleri</name>
    <dbReference type="NCBI Taxonomy" id="993689"/>
    <lineage>
        <taxon>Bacteria</taxon>
        <taxon>Pseudomonadati</taxon>
        <taxon>Pseudomonadota</taxon>
        <taxon>Gammaproteobacteria</taxon>
        <taxon>Lysobacterales</taxon>
        <taxon>Rhodanobacteraceae</taxon>
        <taxon>Metallibacterium</taxon>
    </lineage>
</organism>
<feature type="site" description="Could be important to modulate the pK values of the two catalytic cysteine residues" evidence="8">
    <location>
        <position position="162"/>
    </location>
</feature>
<feature type="binding site" evidence="8">
    <location>
        <begin position="211"/>
        <end position="212"/>
    </location>
    <ligand>
        <name>substrate</name>
    </ligand>
</feature>
<dbReference type="SUPFAM" id="SSF54506">
    <property type="entry name" value="Diaminopimelate epimerase-like"/>
    <property type="match status" value="2"/>
</dbReference>
<sequence length="281" mass="29295">MSLTFTKMHGLGNDFAVLDARVQHFSGDPALIRRMGDRQRGIGFDQILTLHPAAAPDGVVTLRIWNRDGTRAEQCGNGLRCVAAWLARAGEIAPGVDARVQTDRVVATVRVHAAEDVEVDMGVPDFSPAAAGFAATSNTTAQRLDVAGTTLDVTVVSMGNPHAVVVVEDLAAPALDVLGPALTAHVAFAHGVNAGFVRVLDRAHLALRVHERGAGWTQACGSGACAAMAALRTSARVDAEVAAALPGGTLGIRWQGPGAHLWMRGPATFVYSGTWLDAGDT</sequence>
<dbReference type="NCBIfam" id="TIGR00652">
    <property type="entry name" value="DapF"/>
    <property type="match status" value="1"/>
</dbReference>
<feature type="site" description="Could be important to modulate the pK values of the two catalytic cysteine residues" evidence="8">
    <location>
        <position position="211"/>
    </location>
</feature>
<dbReference type="STRING" id="993689.GCA_002077135_00603"/>
<name>A0A4S3KKQ8_9GAMM</name>
<keyword evidence="8" id="KW-0963">Cytoplasm</keyword>
<dbReference type="PANTHER" id="PTHR31689:SF0">
    <property type="entry name" value="DIAMINOPIMELATE EPIMERASE"/>
    <property type="match status" value="1"/>
</dbReference>
<dbReference type="AlphaFoldDB" id="A0A4S3KKQ8"/>
<comment type="similarity">
    <text evidence="2 8">Belongs to the diaminopimelate epimerase family.</text>
</comment>
<accession>A0A4S3KKQ8</accession>
<feature type="binding site" evidence="8">
    <location>
        <position position="13"/>
    </location>
    <ligand>
        <name>substrate</name>
    </ligand>
</feature>
<dbReference type="EC" id="5.1.1.7" evidence="3 8"/>
<evidence type="ECO:0000256" key="9">
    <source>
        <dbReference type="PROSITE-ProRule" id="PRU10125"/>
    </source>
</evidence>
<evidence type="ECO:0000256" key="4">
    <source>
        <dbReference type="ARBA" id="ARBA00022605"/>
    </source>
</evidence>
<dbReference type="RefSeq" id="WP_081126018.1">
    <property type="nucleotide sequence ID" value="NZ_DAHXOC010000002.1"/>
</dbReference>
<feature type="binding site" evidence="8">
    <location>
        <begin position="76"/>
        <end position="77"/>
    </location>
    <ligand>
        <name>substrate</name>
    </ligand>
</feature>
<feature type="binding site" evidence="8">
    <location>
        <begin position="221"/>
        <end position="222"/>
    </location>
    <ligand>
        <name>substrate</name>
    </ligand>
</feature>
<feature type="active site" evidence="9">
    <location>
        <position position="75"/>
    </location>
</feature>
<dbReference type="Proteomes" id="UP000307749">
    <property type="component" value="Unassembled WGS sequence"/>
</dbReference>
<evidence type="ECO:0000256" key="1">
    <source>
        <dbReference type="ARBA" id="ARBA00005196"/>
    </source>
</evidence>
<evidence type="ECO:0000256" key="5">
    <source>
        <dbReference type="ARBA" id="ARBA00023154"/>
    </source>
</evidence>
<feature type="binding site" evidence="8">
    <location>
        <position position="46"/>
    </location>
    <ligand>
        <name>substrate</name>
    </ligand>
</feature>
<feature type="binding site" evidence="8">
    <location>
        <position position="193"/>
    </location>
    <ligand>
        <name>substrate</name>
    </ligand>
</feature>
<gene>
    <name evidence="8" type="primary">dapF</name>
    <name evidence="10" type="ORF">B1806_11130</name>
</gene>